<organism evidence="1 2">
    <name type="scientific">Citrus sinensis</name>
    <name type="common">Sweet orange</name>
    <name type="synonym">Citrus aurantium var. sinensis</name>
    <dbReference type="NCBI Taxonomy" id="2711"/>
    <lineage>
        <taxon>Eukaryota</taxon>
        <taxon>Viridiplantae</taxon>
        <taxon>Streptophyta</taxon>
        <taxon>Embryophyta</taxon>
        <taxon>Tracheophyta</taxon>
        <taxon>Spermatophyta</taxon>
        <taxon>Magnoliopsida</taxon>
        <taxon>eudicotyledons</taxon>
        <taxon>Gunneridae</taxon>
        <taxon>Pentapetalae</taxon>
        <taxon>rosids</taxon>
        <taxon>malvids</taxon>
        <taxon>Sapindales</taxon>
        <taxon>Rutaceae</taxon>
        <taxon>Aurantioideae</taxon>
        <taxon>Citrus</taxon>
    </lineage>
</organism>
<reference evidence="2" key="1">
    <citation type="journal article" date="2023" name="Hortic. Res.">
        <title>A chromosome-level phased genome enabling allele-level studies in sweet orange: a case study on citrus Huanglongbing tolerance.</title>
        <authorList>
            <person name="Wu B."/>
            <person name="Yu Q."/>
            <person name="Deng Z."/>
            <person name="Duan Y."/>
            <person name="Luo F."/>
            <person name="Gmitter F. Jr."/>
        </authorList>
    </citation>
    <scope>NUCLEOTIDE SEQUENCE [LARGE SCALE GENOMIC DNA]</scope>
    <source>
        <strain evidence="2">cv. Valencia</strain>
    </source>
</reference>
<comment type="caution">
    <text evidence="1">The sequence shown here is derived from an EMBL/GenBank/DDBJ whole genome shotgun (WGS) entry which is preliminary data.</text>
</comment>
<evidence type="ECO:0000313" key="2">
    <source>
        <dbReference type="Proteomes" id="UP000829398"/>
    </source>
</evidence>
<dbReference type="EMBL" id="CM039175">
    <property type="protein sequence ID" value="KAH9734115.1"/>
    <property type="molecule type" value="Genomic_DNA"/>
</dbReference>
<evidence type="ECO:0000313" key="1">
    <source>
        <dbReference type="EMBL" id="KAH9734115.1"/>
    </source>
</evidence>
<gene>
    <name evidence="1" type="ORF">KPL71_017275</name>
</gene>
<name>A0ACB8JP09_CITSI</name>
<proteinExistence type="predicted"/>
<protein>
    <submittedName>
        <fullName evidence="1">Phosphoglycolate phosphatase 1A</fullName>
    </submittedName>
</protein>
<accession>A0ACB8JP09</accession>
<sequence length="287" mass="31721">MLSKAVASAVSVTLNPKTTSKFFGLKRVSFVSSDSLVFGGKNSSFNADGLKKSRSCSRMESFVTKASASAQPLKNADELIDSVETFIFDCDGVIWKGDKLIDGVPETLDMLRSKGKRLVFVTNNSTKSRKQYGKKFETLGLTVTEEEIFASSFAAAAYLKSIDFPKDKKVYVVGEDGILKELELAGFQYLGGPEDGGKKIELKPGFLMEHDKDVGAVVVGFDRYFNYYKVQYGTLCIRENPGCLFIATNRDAVTHLTDAQEWAGSPLLCLYCILIFNTVRSPIYEEF</sequence>
<keyword evidence="2" id="KW-1185">Reference proteome</keyword>
<dbReference type="Proteomes" id="UP000829398">
    <property type="component" value="Chromosome 6"/>
</dbReference>